<feature type="chain" id="PRO_5008620531" evidence="3">
    <location>
        <begin position="20"/>
        <end position="293"/>
    </location>
</feature>
<accession>A0A1B8ZGG6</accession>
<organism evidence="5 6">
    <name type="scientific">Chryseobacterium artocarpi</name>
    <dbReference type="NCBI Taxonomy" id="1414727"/>
    <lineage>
        <taxon>Bacteria</taxon>
        <taxon>Pseudomonadati</taxon>
        <taxon>Bacteroidota</taxon>
        <taxon>Flavobacteriia</taxon>
        <taxon>Flavobacteriales</taxon>
        <taxon>Weeksellaceae</taxon>
        <taxon>Chryseobacterium group</taxon>
        <taxon>Chryseobacterium</taxon>
    </lineage>
</organism>
<sequence length="293" mass="29986">MKKIFTILGLISVAASMNAQIVINEVYGGGGNAGATLKNDFVELINNGSSVVTLTGAYLQYASTNGAFGPSGSNNNPLNNKLALPLITLNPGQKYLIQLAAGNGGTQNLPTPDFAPSGTAFPNQPLGLSGSGGKIALTSDSENPTAANGSNVIDFVGWGASGVSLFEGAGAAPATSNTTSISRTNGIDTNNNNADFTAGTPTPENSNTGSLAVTEISRGKSSNFVKNTFVKNNEITFGADVKDVKVFNMFGQVVKEASVKQNGTVNVAELAKGTYIVTGTVNKEAVSQKILKD</sequence>
<evidence type="ECO:0000256" key="2">
    <source>
        <dbReference type="SAM" id="MobiDB-lite"/>
    </source>
</evidence>
<evidence type="ECO:0000313" key="5">
    <source>
        <dbReference type="EMBL" id="OCA70691.1"/>
    </source>
</evidence>
<dbReference type="InterPro" id="IPR026444">
    <property type="entry name" value="Secre_tail"/>
</dbReference>
<evidence type="ECO:0000313" key="6">
    <source>
        <dbReference type="Proteomes" id="UP000092651"/>
    </source>
</evidence>
<keyword evidence="6" id="KW-1185">Reference proteome</keyword>
<dbReference type="InterPro" id="IPR001322">
    <property type="entry name" value="Lamin_tail_dom"/>
</dbReference>
<dbReference type="Pfam" id="PF00932">
    <property type="entry name" value="LTD"/>
    <property type="match status" value="1"/>
</dbReference>
<protein>
    <submittedName>
        <fullName evidence="5">Nuclease</fullName>
    </submittedName>
</protein>
<proteinExistence type="predicted"/>
<feature type="domain" description="LTD" evidence="4">
    <location>
        <begin position="9"/>
        <end position="160"/>
    </location>
</feature>
<evidence type="ECO:0000259" key="4">
    <source>
        <dbReference type="PROSITE" id="PS51841"/>
    </source>
</evidence>
<dbReference type="RefSeq" id="WP_065395100.1">
    <property type="nucleotide sequence ID" value="NZ_MAYH01000034.1"/>
</dbReference>
<keyword evidence="1 3" id="KW-0732">Signal</keyword>
<dbReference type="PROSITE" id="PS51841">
    <property type="entry name" value="LTD"/>
    <property type="match status" value="1"/>
</dbReference>
<reference evidence="5 6" key="1">
    <citation type="submission" date="2016-07" db="EMBL/GenBank/DDBJ databases">
        <authorList>
            <person name="Jeong J.-J."/>
            <person name="Kim D.W."/>
            <person name="Sang M.K."/>
            <person name="Choi I.-G."/>
            <person name="Kim K.D."/>
        </authorList>
    </citation>
    <scope>NUCLEOTIDE SEQUENCE [LARGE SCALE GENOMIC DNA]</scope>
    <source>
        <strain evidence="5 6">UTM-3</strain>
    </source>
</reference>
<dbReference type="EMBL" id="MAYH01000034">
    <property type="protein sequence ID" value="OCA70691.1"/>
    <property type="molecule type" value="Genomic_DNA"/>
</dbReference>
<gene>
    <name evidence="5" type="ORF">BBI01_12150</name>
</gene>
<dbReference type="AlphaFoldDB" id="A0A1B8ZGG6"/>
<dbReference type="NCBIfam" id="TIGR04183">
    <property type="entry name" value="Por_Secre_tail"/>
    <property type="match status" value="1"/>
</dbReference>
<dbReference type="Pfam" id="PF18962">
    <property type="entry name" value="Por_Secre_tail"/>
    <property type="match status" value="1"/>
</dbReference>
<dbReference type="OrthoDB" id="1465721at2"/>
<evidence type="ECO:0000256" key="3">
    <source>
        <dbReference type="SAM" id="SignalP"/>
    </source>
</evidence>
<feature type="signal peptide" evidence="3">
    <location>
        <begin position="1"/>
        <end position="19"/>
    </location>
</feature>
<feature type="region of interest" description="Disordered" evidence="2">
    <location>
        <begin position="174"/>
        <end position="207"/>
    </location>
</feature>
<name>A0A1B8ZGG6_9FLAO</name>
<dbReference type="Proteomes" id="UP000092651">
    <property type="component" value="Unassembled WGS sequence"/>
</dbReference>
<evidence type="ECO:0000256" key="1">
    <source>
        <dbReference type="ARBA" id="ARBA00022729"/>
    </source>
</evidence>
<comment type="caution">
    <text evidence="5">The sequence shown here is derived from an EMBL/GenBank/DDBJ whole genome shotgun (WGS) entry which is preliminary data.</text>
</comment>